<dbReference type="Pfam" id="PF06568">
    <property type="entry name" value="YjiS-like"/>
    <property type="match status" value="1"/>
</dbReference>
<dbReference type="STRING" id="187304.B0E33_05320"/>
<dbReference type="EMBL" id="CXST01000002">
    <property type="protein sequence ID" value="CTQ45158.1"/>
    <property type="molecule type" value="Genomic_DNA"/>
</dbReference>
<accession>A0A0M6Y656</accession>
<dbReference type="OrthoDB" id="8085126at2"/>
<dbReference type="KEGG" id="lagg:B0E33_05320"/>
<dbReference type="InterPro" id="IPR009506">
    <property type="entry name" value="YjiS-like"/>
</dbReference>
<protein>
    <recommendedName>
        <fullName evidence="1">YjiS-like domain-containing protein</fullName>
    </recommendedName>
</protein>
<feature type="domain" description="YjiS-like" evidence="1">
    <location>
        <begin position="31"/>
        <end position="58"/>
    </location>
</feature>
<dbReference type="Proteomes" id="UP000048926">
    <property type="component" value="Unassembled WGS sequence"/>
</dbReference>
<dbReference type="AlphaFoldDB" id="A0A0M6Y656"/>
<organism evidence="2 3">
    <name type="scientific">Roseibium aggregatum</name>
    <dbReference type="NCBI Taxonomy" id="187304"/>
    <lineage>
        <taxon>Bacteria</taxon>
        <taxon>Pseudomonadati</taxon>
        <taxon>Pseudomonadota</taxon>
        <taxon>Alphaproteobacteria</taxon>
        <taxon>Hyphomicrobiales</taxon>
        <taxon>Stappiaceae</taxon>
        <taxon>Roseibium</taxon>
    </lineage>
</organism>
<keyword evidence="3" id="KW-1185">Reference proteome</keyword>
<dbReference type="RefSeq" id="WP_055658103.1">
    <property type="nucleotide sequence ID" value="NZ_CP087156.1"/>
</dbReference>
<gene>
    <name evidence="2" type="ORF">LAL4801_03605</name>
</gene>
<proteinExistence type="predicted"/>
<evidence type="ECO:0000259" key="1">
    <source>
        <dbReference type="Pfam" id="PF06568"/>
    </source>
</evidence>
<sequence>MTDHLVPLHLARVRRAGLVAAVLHFALKCLRRRRDMAHLADLPDYLLKDVGLSRADVRKTPQVGETLR</sequence>
<name>A0A0M6Y656_9HYPH</name>
<reference evidence="3" key="1">
    <citation type="submission" date="2015-07" db="EMBL/GenBank/DDBJ databases">
        <authorList>
            <person name="Rodrigo-Torres Lidia"/>
            <person name="Arahal R.David."/>
        </authorList>
    </citation>
    <scope>NUCLEOTIDE SEQUENCE [LARGE SCALE GENOMIC DNA]</scope>
    <source>
        <strain evidence="3">CECT 4801</strain>
    </source>
</reference>
<evidence type="ECO:0000313" key="2">
    <source>
        <dbReference type="EMBL" id="CTQ45158.1"/>
    </source>
</evidence>
<evidence type="ECO:0000313" key="3">
    <source>
        <dbReference type="Proteomes" id="UP000048926"/>
    </source>
</evidence>